<dbReference type="Proteomes" id="UP000569951">
    <property type="component" value="Unassembled WGS sequence"/>
</dbReference>
<feature type="domain" description="ABC transporter" evidence="1">
    <location>
        <begin position="6"/>
        <end position="179"/>
    </location>
</feature>
<dbReference type="Pfam" id="PF00005">
    <property type="entry name" value="ABC_tran"/>
    <property type="match status" value="1"/>
</dbReference>
<dbReference type="InterPro" id="IPR027417">
    <property type="entry name" value="P-loop_NTPase"/>
</dbReference>
<dbReference type="RefSeq" id="WP_183988673.1">
    <property type="nucleotide sequence ID" value="NZ_JACHHG010000017.1"/>
</dbReference>
<comment type="caution">
    <text evidence="2">The sequence shown here is derived from an EMBL/GenBank/DDBJ whole genome shotgun (WGS) entry which is preliminary data.</text>
</comment>
<dbReference type="InterPro" id="IPR003439">
    <property type="entry name" value="ABC_transporter-like_ATP-bd"/>
</dbReference>
<organism evidence="2 3">
    <name type="scientific">Deinobacterium chartae</name>
    <dbReference type="NCBI Taxonomy" id="521158"/>
    <lineage>
        <taxon>Bacteria</taxon>
        <taxon>Thermotogati</taxon>
        <taxon>Deinococcota</taxon>
        <taxon>Deinococci</taxon>
        <taxon>Deinococcales</taxon>
        <taxon>Deinococcaceae</taxon>
        <taxon>Deinobacterium</taxon>
    </lineage>
</organism>
<protein>
    <submittedName>
        <fullName evidence="2">ABC-type multidrug transport system fused ATPase/permease subunit</fullName>
    </submittedName>
</protein>
<dbReference type="PROSITE" id="PS00211">
    <property type="entry name" value="ABC_TRANSPORTER_1"/>
    <property type="match status" value="1"/>
</dbReference>
<dbReference type="InterPro" id="IPR017871">
    <property type="entry name" value="ABC_transporter-like_CS"/>
</dbReference>
<dbReference type="Gene3D" id="3.40.50.300">
    <property type="entry name" value="P-loop containing nucleotide triphosphate hydrolases"/>
    <property type="match status" value="1"/>
</dbReference>
<gene>
    <name evidence="2" type="ORF">HNR42_003394</name>
</gene>
<dbReference type="PANTHER" id="PTHR43394:SF1">
    <property type="entry name" value="ATP-BINDING CASSETTE SUB-FAMILY B MEMBER 10, MITOCHONDRIAL"/>
    <property type="match status" value="1"/>
</dbReference>
<dbReference type="EMBL" id="JACHHG010000017">
    <property type="protein sequence ID" value="MBB6099934.1"/>
    <property type="molecule type" value="Genomic_DNA"/>
</dbReference>
<sequence>MNRVHTGFWPVQTAWRARVGAVFQDFGHYALSVRENVALGDLSALADPARLEGALRAADFNTSALPQGPDTLLGKAFGGTELSGGQWQKLAIARAFLRRADLLVLDEPTAALDPRSEHALYRHFARLATGRTTLLITHRLASVQMADRILVLRGGCLAEQGSHTELLQLGGEYAQLYRLQAEQYAQGDPE</sequence>
<evidence type="ECO:0000313" key="2">
    <source>
        <dbReference type="EMBL" id="MBB6099934.1"/>
    </source>
</evidence>
<dbReference type="AlphaFoldDB" id="A0A841I4G8"/>
<dbReference type="PROSITE" id="PS50893">
    <property type="entry name" value="ABC_TRANSPORTER_2"/>
    <property type="match status" value="1"/>
</dbReference>
<evidence type="ECO:0000313" key="3">
    <source>
        <dbReference type="Proteomes" id="UP000569951"/>
    </source>
</evidence>
<accession>A0A841I4G8</accession>
<reference evidence="2 3" key="1">
    <citation type="submission" date="2020-08" db="EMBL/GenBank/DDBJ databases">
        <title>Genomic Encyclopedia of Type Strains, Phase IV (KMG-IV): sequencing the most valuable type-strain genomes for metagenomic binning, comparative biology and taxonomic classification.</title>
        <authorList>
            <person name="Goeker M."/>
        </authorList>
    </citation>
    <scope>NUCLEOTIDE SEQUENCE [LARGE SCALE GENOMIC DNA]</scope>
    <source>
        <strain evidence="2 3">DSM 21458</strain>
    </source>
</reference>
<dbReference type="SUPFAM" id="SSF52540">
    <property type="entry name" value="P-loop containing nucleoside triphosphate hydrolases"/>
    <property type="match status" value="1"/>
</dbReference>
<dbReference type="GO" id="GO:0015421">
    <property type="term" value="F:ABC-type oligopeptide transporter activity"/>
    <property type="evidence" value="ECO:0007669"/>
    <property type="project" value="TreeGrafter"/>
</dbReference>
<dbReference type="GO" id="GO:0005524">
    <property type="term" value="F:ATP binding"/>
    <property type="evidence" value="ECO:0007669"/>
    <property type="project" value="InterPro"/>
</dbReference>
<proteinExistence type="predicted"/>
<name>A0A841I4G8_9DEIO</name>
<evidence type="ECO:0000259" key="1">
    <source>
        <dbReference type="PROSITE" id="PS50893"/>
    </source>
</evidence>
<dbReference type="GO" id="GO:0016887">
    <property type="term" value="F:ATP hydrolysis activity"/>
    <property type="evidence" value="ECO:0007669"/>
    <property type="project" value="InterPro"/>
</dbReference>
<dbReference type="InterPro" id="IPR039421">
    <property type="entry name" value="Type_1_exporter"/>
</dbReference>
<keyword evidence="3" id="KW-1185">Reference proteome</keyword>
<dbReference type="PANTHER" id="PTHR43394">
    <property type="entry name" value="ATP-DEPENDENT PERMEASE MDL1, MITOCHONDRIAL"/>
    <property type="match status" value="1"/>
</dbReference>